<evidence type="ECO:0000313" key="5">
    <source>
        <dbReference type="Proteomes" id="UP000095751"/>
    </source>
</evidence>
<name>A0A1E7EZM1_9STRA</name>
<dbReference type="EMBL" id="KV784369">
    <property type="protein sequence ID" value="OEU11245.1"/>
    <property type="molecule type" value="Genomic_DNA"/>
</dbReference>
<keyword evidence="3" id="KW-0472">Membrane</keyword>
<sequence length="978" mass="111965">MANIGGGGGGGTRMLSPVSNASGTRLSTYFMVIGTILFTVLLLTVSSMQFLETAFGNWGKGPGHNRDQNGASSIRIRNVTHVASKNNDKINSVKNSIDWIDQQQTEIILDQEEIEDTQNEDDEEEEEEEEGDTNEETEEDDENENEIVLDEGSKDEIATDGEWFTNPKKDVDGTTDVIIEVEDDDDDDVVEVVVGEIDVINIGGGFEDDQDDTAVEAETEEEEDEDNEDNENNEDEDDYNNNKLSLLDSVLKARKKMIQKLKKDYGNDYYDKIFHISKSKSISTSEYKKKKNKDTQDPDRPRSTHMMQYNFIRPIVYTDREGHRSDYTNDAMRDKIVAQNNINNFQRKLIIKILRAQKNPSSNKNNNNNNKYVWATGGHSASAGHGNLFEESYTKIFESTASKVFQAAGLILETRNYAMGATSSASEMSMCYNEIYGTDIDIFSWDFGMLEARDYLKGRMLHYIMRGLLSTSSASAPFNFNSKYEQPIVPAFIGLQEINEPRKQIIQQLNDAFMTTTENTKNDVVGNDGNDSHSNNNNGLALFLGDNDLFQDMKDSIPDTFGLSSNEILSLPTHVRNFKCNESIEKGEPYCGSEKYTMDQCPKRMGMASWHPGWKYHAMIGNSIALFMIDQLIESIQIIHDYEIDATSGSTDLLLEKLLEEEEVYRQMLFNGPLPKFAQTVYWYNNTSDRYDDHPSQDDYFIRNNRTIPTEEIKQKFYHPIGKNESNIFFRGPSLCHTARLPSQTRYDGTLINHPIRDSDNFNIPKISEVIWTNVSFYKGIEDIQLDEINSKKLELELEQQETEQETEQESKEVQSRRPLQLSYVMKGEREQFDCPDCTAVTHIDYRDFFYIESESILGKDVWTTFEFPNQAEQQQYNYQQNLEFYNGYLILIFRFCGFDQCEDGFLGQNEYNNGSNSWNMMVNNDIVTRMTKIGHSAIILENSNGLKFKPNKNGVYDIKLKVNDPKGFLKISAFVLY</sequence>
<keyword evidence="3" id="KW-1133">Transmembrane helix</keyword>
<protein>
    <submittedName>
        <fullName evidence="4">Uncharacterized protein</fullName>
    </submittedName>
</protein>
<dbReference type="AlphaFoldDB" id="A0A1E7EZM1"/>
<feature type="transmembrane region" description="Helical" evidence="3">
    <location>
        <begin position="26"/>
        <end position="45"/>
    </location>
</feature>
<organism evidence="4 5">
    <name type="scientific">Fragilariopsis cylindrus CCMP1102</name>
    <dbReference type="NCBI Taxonomy" id="635003"/>
    <lineage>
        <taxon>Eukaryota</taxon>
        <taxon>Sar</taxon>
        <taxon>Stramenopiles</taxon>
        <taxon>Ochrophyta</taxon>
        <taxon>Bacillariophyta</taxon>
        <taxon>Bacillariophyceae</taxon>
        <taxon>Bacillariophycidae</taxon>
        <taxon>Bacillariales</taxon>
        <taxon>Bacillariaceae</taxon>
        <taxon>Fragilariopsis</taxon>
    </lineage>
</organism>
<keyword evidence="5" id="KW-1185">Reference proteome</keyword>
<dbReference type="OrthoDB" id="43171at2759"/>
<feature type="region of interest" description="Disordered" evidence="2">
    <location>
        <begin position="109"/>
        <end position="170"/>
    </location>
</feature>
<proteinExistence type="predicted"/>
<evidence type="ECO:0000256" key="1">
    <source>
        <dbReference type="SAM" id="Coils"/>
    </source>
</evidence>
<feature type="coiled-coil region" evidence="1">
    <location>
        <begin position="784"/>
        <end position="813"/>
    </location>
</feature>
<dbReference type="Proteomes" id="UP000095751">
    <property type="component" value="Unassembled WGS sequence"/>
</dbReference>
<dbReference type="InParanoid" id="A0A1E7EZM1"/>
<reference evidence="4 5" key="1">
    <citation type="submission" date="2016-09" db="EMBL/GenBank/DDBJ databases">
        <title>Extensive genetic diversity and differential bi-allelic expression allows diatom success in the polar Southern Ocean.</title>
        <authorList>
            <consortium name="DOE Joint Genome Institute"/>
            <person name="Mock T."/>
            <person name="Otillar R.P."/>
            <person name="Strauss J."/>
            <person name="Dupont C."/>
            <person name="Frickenhaus S."/>
            <person name="Maumus F."/>
            <person name="Mcmullan M."/>
            <person name="Sanges R."/>
            <person name="Schmutz J."/>
            <person name="Toseland A."/>
            <person name="Valas R."/>
            <person name="Veluchamy A."/>
            <person name="Ward B.J."/>
            <person name="Allen A."/>
            <person name="Barry K."/>
            <person name="Falciatore A."/>
            <person name="Ferrante M."/>
            <person name="Fortunato A.E."/>
            <person name="Gloeckner G."/>
            <person name="Gruber A."/>
            <person name="Hipkin R."/>
            <person name="Janech M."/>
            <person name="Kroth P."/>
            <person name="Leese F."/>
            <person name="Lindquist E."/>
            <person name="Lyon B.R."/>
            <person name="Martin J."/>
            <person name="Mayer C."/>
            <person name="Parker M."/>
            <person name="Quesneville H."/>
            <person name="Raymond J."/>
            <person name="Uhlig C."/>
            <person name="Valentin K.U."/>
            <person name="Worden A.Z."/>
            <person name="Armbrust E.V."/>
            <person name="Bowler C."/>
            <person name="Green B."/>
            <person name="Moulton V."/>
            <person name="Van Oosterhout C."/>
            <person name="Grigoriev I."/>
        </authorList>
    </citation>
    <scope>NUCLEOTIDE SEQUENCE [LARGE SCALE GENOMIC DNA]</scope>
    <source>
        <strain evidence="4 5">CCMP1102</strain>
    </source>
</reference>
<evidence type="ECO:0000256" key="2">
    <source>
        <dbReference type="SAM" id="MobiDB-lite"/>
    </source>
</evidence>
<evidence type="ECO:0000256" key="3">
    <source>
        <dbReference type="SAM" id="Phobius"/>
    </source>
</evidence>
<keyword evidence="1" id="KW-0175">Coiled coil</keyword>
<feature type="compositionally biased region" description="Acidic residues" evidence="2">
    <location>
        <begin position="206"/>
        <end position="239"/>
    </location>
</feature>
<accession>A0A1E7EZM1</accession>
<feature type="region of interest" description="Disordered" evidence="2">
    <location>
        <begin position="284"/>
        <end position="303"/>
    </location>
</feature>
<dbReference type="KEGG" id="fcy:FRACYDRAFT_263649"/>
<gene>
    <name evidence="4" type="ORF">FRACYDRAFT_263649</name>
</gene>
<evidence type="ECO:0000313" key="4">
    <source>
        <dbReference type="EMBL" id="OEU11245.1"/>
    </source>
</evidence>
<feature type="compositionally biased region" description="Basic and acidic residues" evidence="2">
    <location>
        <begin position="293"/>
        <end position="302"/>
    </location>
</feature>
<keyword evidence="3" id="KW-0812">Transmembrane</keyword>
<feature type="region of interest" description="Disordered" evidence="2">
    <location>
        <begin position="202"/>
        <end position="242"/>
    </location>
</feature>
<feature type="compositionally biased region" description="Acidic residues" evidence="2">
    <location>
        <begin position="109"/>
        <end position="149"/>
    </location>
</feature>